<dbReference type="EC" id="3.2.2.1" evidence="2"/>
<dbReference type="EMBL" id="CP002018">
    <property type="protein sequence ID" value="AEM41723.1"/>
    <property type="molecule type" value="Genomic_DNA"/>
</dbReference>
<keyword evidence="3" id="KW-1185">Reference proteome</keyword>
<reference evidence="2 3" key="1">
    <citation type="journal article" date="2011" name="J. Bacteriol.">
        <title>Complete genome sequence of the industrial strain Ketogulonicigenium vulgare WSH-001.</title>
        <authorList>
            <person name="Liu L."/>
            <person name="Li Y."/>
            <person name="Zhang J."/>
            <person name="Zhou Z."/>
            <person name="Liu J."/>
            <person name="Li X."/>
            <person name="Zhou J."/>
            <person name="Du G."/>
            <person name="Wang L."/>
            <person name="Chen J."/>
        </authorList>
    </citation>
    <scope>NUCLEOTIDE SEQUENCE [LARGE SCALE GENOMIC DNA]</scope>
    <source>
        <strain evidence="2 3">WSH-001</strain>
    </source>
</reference>
<keyword evidence="2" id="KW-0326">Glycosidase</keyword>
<proteinExistence type="predicted"/>
<accession>F9Y4B0</accession>
<organism evidence="2 3">
    <name type="scientific">Ketogulonicigenium vulgare (strain WSH-001)</name>
    <dbReference type="NCBI Taxonomy" id="759362"/>
    <lineage>
        <taxon>Bacteria</taxon>
        <taxon>Pseudomonadati</taxon>
        <taxon>Pseudomonadota</taxon>
        <taxon>Alphaproteobacteria</taxon>
        <taxon>Rhodobacterales</taxon>
        <taxon>Roseobacteraceae</taxon>
        <taxon>Ketogulonicigenium</taxon>
    </lineage>
</organism>
<dbReference type="InterPro" id="IPR052775">
    <property type="entry name" value="IUN_hydrolase"/>
</dbReference>
<gene>
    <name evidence="2" type="ordered locus">KVU_1884</name>
</gene>
<dbReference type="Proteomes" id="UP000000692">
    <property type="component" value="Chromosome"/>
</dbReference>
<dbReference type="PANTHER" id="PTHR46190">
    <property type="entry name" value="SI:CH211-201H21.5-RELATED"/>
    <property type="match status" value="1"/>
</dbReference>
<evidence type="ECO:0000313" key="3">
    <source>
        <dbReference type="Proteomes" id="UP000000692"/>
    </source>
</evidence>
<dbReference type="PANTHER" id="PTHR46190:SF1">
    <property type="entry name" value="SI:CH211-201H21.5"/>
    <property type="match status" value="1"/>
</dbReference>
<protein>
    <submittedName>
        <fullName evidence="2">Inosine-uridine preferring nucleoside hydrolase</fullName>
        <ecNumber evidence="2">3.2.2.1</ecNumber>
    </submittedName>
</protein>
<keyword evidence="2" id="KW-0378">Hydrolase</keyword>
<feature type="domain" description="Inosine/uridine-preferring nucleoside hydrolase" evidence="1">
    <location>
        <begin position="67"/>
        <end position="376"/>
    </location>
</feature>
<evidence type="ECO:0000313" key="2">
    <source>
        <dbReference type="EMBL" id="AEM41723.1"/>
    </source>
</evidence>
<dbReference type="KEGG" id="kvl:KVU_1884"/>
<dbReference type="HOGENOM" id="CLU_036838_11_0_5"/>
<dbReference type="Gene3D" id="3.90.245.10">
    <property type="entry name" value="Ribonucleoside hydrolase-like"/>
    <property type="match status" value="1"/>
</dbReference>
<evidence type="ECO:0000259" key="1">
    <source>
        <dbReference type="Pfam" id="PF01156"/>
    </source>
</evidence>
<dbReference type="Pfam" id="PF01156">
    <property type="entry name" value="IU_nuc_hydro"/>
    <property type="match status" value="1"/>
</dbReference>
<dbReference type="eggNOG" id="COG1957">
    <property type="taxonomic scope" value="Bacteria"/>
</dbReference>
<name>F9Y4B0_KETVW</name>
<dbReference type="AlphaFoldDB" id="F9Y4B0"/>
<dbReference type="InterPro" id="IPR001910">
    <property type="entry name" value="Inosine/uridine_hydrolase_dom"/>
</dbReference>
<dbReference type="CDD" id="cd02649">
    <property type="entry name" value="nuc_hydro_CeIAG"/>
    <property type="match status" value="1"/>
</dbReference>
<dbReference type="GO" id="GO:0008477">
    <property type="term" value="F:purine nucleosidase activity"/>
    <property type="evidence" value="ECO:0007669"/>
    <property type="project" value="UniProtKB-EC"/>
</dbReference>
<dbReference type="PATRIC" id="fig|759362.5.peg.1949"/>
<dbReference type="SUPFAM" id="SSF53590">
    <property type="entry name" value="Nucleoside hydrolase"/>
    <property type="match status" value="1"/>
</dbReference>
<dbReference type="InterPro" id="IPR036452">
    <property type="entry name" value="Ribo_hydro-like"/>
</dbReference>
<sequence length="385" mass="41512">MSQFCAILRHNLSNCSIPWRQKYADAPIPAPNGRDMGRFAARFSRCSVQRFVLGPDKAMMKGQAMRLIIDTDTAGDDCFSMLLALHQPGVTVEAVTICGGNIDFDQQVENALYTLEVAGKGGKVPVYPGCRRPMMRKPIDAEYVFGEDGMSDAHYPRAHQRPEASHAVQALIDIVMSNPGEITILAQAPLTNIAAAVVQEPRFAGAVKHLWIMGGTDNSLGNVTPAAEFNFYVDPEAAQIVMNAGFACTLSTWTLSVQDSGILAAELADIAALDTPLSRFFTQVNQASVDFSMARYGVGDSLHPDALTCAIMLDESLILESGDCVVDVETQGRLTRGYSSVSSPRLPAQEVADPELGSATPANARVIRRADRAAFVQMMRRALGA</sequence>
<dbReference type="OrthoDB" id="9797882at2"/>